<evidence type="ECO:0000256" key="9">
    <source>
        <dbReference type="RuleBase" id="RU003500"/>
    </source>
</evidence>
<dbReference type="OrthoDB" id="5945655at2759"/>
<dbReference type="EMBL" id="CAJPEX010001045">
    <property type="protein sequence ID" value="CAG0918028.1"/>
    <property type="molecule type" value="Genomic_DNA"/>
</dbReference>
<dbReference type="GO" id="GO:0007517">
    <property type="term" value="P:muscle organ development"/>
    <property type="evidence" value="ECO:0007669"/>
    <property type="project" value="UniProtKB-ARBA"/>
</dbReference>
<evidence type="ECO:0000256" key="7">
    <source>
        <dbReference type="ARBA" id="ARBA00023157"/>
    </source>
</evidence>
<dbReference type="FunFam" id="3.30.2460.20:FF:000001">
    <property type="entry name" value="Wnt homolog"/>
    <property type="match status" value="1"/>
</dbReference>
<keyword evidence="6 9" id="KW-0879">Wnt signaling pathway</keyword>
<protein>
    <recommendedName>
        <fullName evidence="9">Protein Wnt</fullName>
    </recommendedName>
</protein>
<dbReference type="InterPro" id="IPR043158">
    <property type="entry name" value="Wnt_C"/>
</dbReference>
<keyword evidence="7" id="KW-1015">Disulfide bond</keyword>
<evidence type="ECO:0000313" key="10">
    <source>
        <dbReference type="EMBL" id="CAD7277876.1"/>
    </source>
</evidence>
<dbReference type="PANTHER" id="PTHR12027:SF70">
    <property type="entry name" value="PROTEIN WNT-16"/>
    <property type="match status" value="1"/>
</dbReference>
<comment type="function">
    <text evidence="9">Ligand for members of the frizzled family of seven transmembrane receptors.</text>
</comment>
<gene>
    <name evidence="10" type="ORF">NMOB1V02_LOCUS5596</name>
</gene>
<proteinExistence type="inferred from homology"/>
<keyword evidence="5" id="KW-0272">Extracellular matrix</keyword>
<dbReference type="GO" id="GO:0005125">
    <property type="term" value="F:cytokine activity"/>
    <property type="evidence" value="ECO:0007669"/>
    <property type="project" value="TreeGrafter"/>
</dbReference>
<dbReference type="Proteomes" id="UP000678499">
    <property type="component" value="Unassembled WGS sequence"/>
</dbReference>
<dbReference type="GO" id="GO:0030182">
    <property type="term" value="P:neuron differentiation"/>
    <property type="evidence" value="ECO:0007669"/>
    <property type="project" value="TreeGrafter"/>
</dbReference>
<dbReference type="SMART" id="SM00097">
    <property type="entry name" value="WNT1"/>
    <property type="match status" value="1"/>
</dbReference>
<comment type="subcellular location">
    <subcellularLocation>
        <location evidence="1 9">Secreted</location>
        <location evidence="1 9">Extracellular space</location>
        <location evidence="1 9">Extracellular matrix</location>
    </subcellularLocation>
</comment>
<organism evidence="10">
    <name type="scientific">Notodromas monacha</name>
    <dbReference type="NCBI Taxonomy" id="399045"/>
    <lineage>
        <taxon>Eukaryota</taxon>
        <taxon>Metazoa</taxon>
        <taxon>Ecdysozoa</taxon>
        <taxon>Arthropoda</taxon>
        <taxon>Crustacea</taxon>
        <taxon>Oligostraca</taxon>
        <taxon>Ostracoda</taxon>
        <taxon>Podocopa</taxon>
        <taxon>Podocopida</taxon>
        <taxon>Cypridocopina</taxon>
        <taxon>Cypridoidea</taxon>
        <taxon>Cyprididae</taxon>
        <taxon>Notodromas</taxon>
    </lineage>
</organism>
<dbReference type="GO" id="GO:0060070">
    <property type="term" value="P:canonical Wnt signaling pathway"/>
    <property type="evidence" value="ECO:0007669"/>
    <property type="project" value="TreeGrafter"/>
</dbReference>
<evidence type="ECO:0000256" key="3">
    <source>
        <dbReference type="ARBA" id="ARBA00022473"/>
    </source>
</evidence>
<feature type="non-terminal residue" evidence="10">
    <location>
        <position position="88"/>
    </location>
</feature>
<evidence type="ECO:0000256" key="1">
    <source>
        <dbReference type="ARBA" id="ARBA00004498"/>
    </source>
</evidence>
<dbReference type="AlphaFoldDB" id="A0A7R9BM36"/>
<dbReference type="Gene3D" id="3.30.2460.20">
    <property type="match status" value="1"/>
</dbReference>
<dbReference type="GO" id="GO:0000902">
    <property type="term" value="P:cell morphogenesis"/>
    <property type="evidence" value="ECO:0007669"/>
    <property type="project" value="UniProtKB-ARBA"/>
</dbReference>
<name>A0A7R9BM36_9CRUS</name>
<comment type="similarity">
    <text evidence="2 9">Belongs to the Wnt family.</text>
</comment>
<accession>A0A7R9BM36</accession>
<sequence length="88" mass="10035">PGMGDKLVYIHESLNYCEGDKRRQIPSTSGRRCSRDSTKGDSCDVLCCGRGYNTQVIQQVEKCNCKFFWCCSVKCQQCDKKIEVHTCK</sequence>
<keyword evidence="4" id="KW-0964">Secreted</keyword>
<dbReference type="GO" id="GO:0005109">
    <property type="term" value="F:frizzled binding"/>
    <property type="evidence" value="ECO:0007669"/>
    <property type="project" value="TreeGrafter"/>
</dbReference>
<evidence type="ECO:0000256" key="5">
    <source>
        <dbReference type="ARBA" id="ARBA00022530"/>
    </source>
</evidence>
<evidence type="ECO:0000256" key="8">
    <source>
        <dbReference type="ARBA" id="ARBA00023288"/>
    </source>
</evidence>
<keyword evidence="11" id="KW-1185">Reference proteome</keyword>
<dbReference type="InterPro" id="IPR005817">
    <property type="entry name" value="Wnt"/>
</dbReference>
<dbReference type="GO" id="GO:0005615">
    <property type="term" value="C:extracellular space"/>
    <property type="evidence" value="ECO:0007669"/>
    <property type="project" value="TreeGrafter"/>
</dbReference>
<keyword evidence="8" id="KW-0449">Lipoprotein</keyword>
<evidence type="ECO:0000256" key="2">
    <source>
        <dbReference type="ARBA" id="ARBA00005683"/>
    </source>
</evidence>
<keyword evidence="3 9" id="KW-0217">Developmental protein</keyword>
<reference evidence="10" key="1">
    <citation type="submission" date="2020-11" db="EMBL/GenBank/DDBJ databases">
        <authorList>
            <person name="Tran Van P."/>
        </authorList>
    </citation>
    <scope>NUCLEOTIDE SEQUENCE</scope>
</reference>
<dbReference type="EMBL" id="OA883082">
    <property type="protein sequence ID" value="CAD7277876.1"/>
    <property type="molecule type" value="Genomic_DNA"/>
</dbReference>
<dbReference type="Pfam" id="PF00110">
    <property type="entry name" value="wnt"/>
    <property type="match status" value="1"/>
</dbReference>
<evidence type="ECO:0000256" key="4">
    <source>
        <dbReference type="ARBA" id="ARBA00022525"/>
    </source>
</evidence>
<evidence type="ECO:0000256" key="6">
    <source>
        <dbReference type="ARBA" id="ARBA00022687"/>
    </source>
</evidence>
<dbReference type="GO" id="GO:0045165">
    <property type="term" value="P:cell fate commitment"/>
    <property type="evidence" value="ECO:0007669"/>
    <property type="project" value="TreeGrafter"/>
</dbReference>
<dbReference type="PANTHER" id="PTHR12027">
    <property type="entry name" value="WNT RELATED"/>
    <property type="match status" value="1"/>
</dbReference>
<evidence type="ECO:0000313" key="11">
    <source>
        <dbReference type="Proteomes" id="UP000678499"/>
    </source>
</evidence>